<dbReference type="PANTHER" id="PTHR11476:SF7">
    <property type="entry name" value="HISTIDINE--TRNA LIGASE"/>
    <property type="match status" value="1"/>
</dbReference>
<dbReference type="GO" id="GO:0006427">
    <property type="term" value="P:histidyl-tRNA aminoacylation"/>
    <property type="evidence" value="ECO:0007669"/>
    <property type="project" value="TreeGrafter"/>
</dbReference>
<dbReference type="OrthoDB" id="1906957at2759"/>
<dbReference type="InterPro" id="IPR045864">
    <property type="entry name" value="aa-tRNA-synth_II/BPL/LPL"/>
</dbReference>
<dbReference type="GO" id="GO:0003723">
    <property type="term" value="F:RNA binding"/>
    <property type="evidence" value="ECO:0007669"/>
    <property type="project" value="TreeGrafter"/>
</dbReference>
<keyword evidence="3" id="KW-1185">Reference proteome</keyword>
<evidence type="ECO:0000259" key="1">
    <source>
        <dbReference type="Pfam" id="PF13393"/>
    </source>
</evidence>
<dbReference type="GO" id="GO:0032543">
    <property type="term" value="P:mitochondrial translation"/>
    <property type="evidence" value="ECO:0007669"/>
    <property type="project" value="TreeGrafter"/>
</dbReference>
<dbReference type="GO" id="GO:0004821">
    <property type="term" value="F:histidine-tRNA ligase activity"/>
    <property type="evidence" value="ECO:0007669"/>
    <property type="project" value="TreeGrafter"/>
</dbReference>
<name>A0A8T3E4M7_9TELE</name>
<gene>
    <name evidence="2" type="ORF">AGOR_G00017430</name>
</gene>
<dbReference type="Gene3D" id="3.30.930.10">
    <property type="entry name" value="Bira Bifunctional Protein, Domain 2"/>
    <property type="match status" value="1"/>
</dbReference>
<dbReference type="InterPro" id="IPR041715">
    <property type="entry name" value="HisRS-like_core"/>
</dbReference>
<evidence type="ECO:0000313" key="2">
    <source>
        <dbReference type="EMBL" id="KAI1902587.1"/>
    </source>
</evidence>
<dbReference type="PANTHER" id="PTHR11476">
    <property type="entry name" value="HISTIDYL-TRNA SYNTHETASE"/>
    <property type="match status" value="1"/>
</dbReference>
<dbReference type="GO" id="GO:0042802">
    <property type="term" value="F:identical protein binding"/>
    <property type="evidence" value="ECO:0007669"/>
    <property type="project" value="TreeGrafter"/>
</dbReference>
<dbReference type="AlphaFoldDB" id="A0A8T3E4M7"/>
<dbReference type="GO" id="GO:0005829">
    <property type="term" value="C:cytosol"/>
    <property type="evidence" value="ECO:0007669"/>
    <property type="project" value="TreeGrafter"/>
</dbReference>
<evidence type="ECO:0000313" key="3">
    <source>
        <dbReference type="Proteomes" id="UP000829720"/>
    </source>
</evidence>
<dbReference type="Proteomes" id="UP000829720">
    <property type="component" value="Unassembled WGS sequence"/>
</dbReference>
<sequence>MIPDAECVKIVYEILSKLELGDFRIKVNDRRILDGMFAVCGVPDEKFRTACSSVDKLDKLPWEEVRKEMVSEKGLAPETADLIGEYVKNQGGQDLAEKLLKDPKLSKSEDACAGLNDMKLLFTYLQLFKATDKVVFDLSLARGLDYYTGVIYEAVLTPSGTESERRPWAWEVWLEGGATTGWWACSTLRERRCPVWV</sequence>
<protein>
    <recommendedName>
        <fullName evidence="1">Class II Histidinyl-tRNA synthetase (HisRS)-like catalytic core domain-containing protein</fullName>
    </recommendedName>
</protein>
<dbReference type="GO" id="GO:0005739">
    <property type="term" value="C:mitochondrion"/>
    <property type="evidence" value="ECO:0007669"/>
    <property type="project" value="TreeGrafter"/>
</dbReference>
<feature type="domain" description="Class II Histidinyl-tRNA synthetase (HisRS)-like catalytic core" evidence="1">
    <location>
        <begin position="4"/>
        <end position="157"/>
    </location>
</feature>
<accession>A0A8T3E4M7</accession>
<comment type="caution">
    <text evidence="2">The sequence shown here is derived from an EMBL/GenBank/DDBJ whole genome shotgun (WGS) entry which is preliminary data.</text>
</comment>
<proteinExistence type="predicted"/>
<dbReference type="Pfam" id="PF13393">
    <property type="entry name" value="tRNA-synt_His"/>
    <property type="match status" value="1"/>
</dbReference>
<organism evidence="2 3">
    <name type="scientific">Albula goreensis</name>
    <dbReference type="NCBI Taxonomy" id="1534307"/>
    <lineage>
        <taxon>Eukaryota</taxon>
        <taxon>Metazoa</taxon>
        <taxon>Chordata</taxon>
        <taxon>Craniata</taxon>
        <taxon>Vertebrata</taxon>
        <taxon>Euteleostomi</taxon>
        <taxon>Actinopterygii</taxon>
        <taxon>Neopterygii</taxon>
        <taxon>Teleostei</taxon>
        <taxon>Albuliformes</taxon>
        <taxon>Albulidae</taxon>
        <taxon>Albula</taxon>
    </lineage>
</organism>
<reference evidence="2" key="1">
    <citation type="submission" date="2021-01" db="EMBL/GenBank/DDBJ databases">
        <authorList>
            <person name="Zahm M."/>
            <person name="Roques C."/>
            <person name="Cabau C."/>
            <person name="Klopp C."/>
            <person name="Donnadieu C."/>
            <person name="Jouanno E."/>
            <person name="Lampietro C."/>
            <person name="Louis A."/>
            <person name="Herpin A."/>
            <person name="Echchiki A."/>
            <person name="Berthelot C."/>
            <person name="Parey E."/>
            <person name="Roest-Crollius H."/>
            <person name="Braasch I."/>
            <person name="Postlethwait J."/>
            <person name="Bobe J."/>
            <person name="Montfort J."/>
            <person name="Bouchez O."/>
            <person name="Begum T."/>
            <person name="Mejri S."/>
            <person name="Adams A."/>
            <person name="Chen W.-J."/>
            <person name="Guiguen Y."/>
        </authorList>
    </citation>
    <scope>NUCLEOTIDE SEQUENCE</scope>
    <source>
        <tissue evidence="2">Blood</tissue>
    </source>
</reference>
<dbReference type="SUPFAM" id="SSF55681">
    <property type="entry name" value="Class II aaRS and biotin synthetases"/>
    <property type="match status" value="1"/>
</dbReference>
<dbReference type="EMBL" id="JAERUA010000002">
    <property type="protein sequence ID" value="KAI1902587.1"/>
    <property type="molecule type" value="Genomic_DNA"/>
</dbReference>